<evidence type="ECO:0000313" key="6">
    <source>
        <dbReference type="Proteomes" id="UP000077069"/>
    </source>
</evidence>
<dbReference type="InterPro" id="IPR052953">
    <property type="entry name" value="Ser-rich/MCO-related"/>
</dbReference>
<keyword evidence="1" id="KW-0479">Metal-binding</keyword>
<name>A0A177CL73_9PLEO</name>
<dbReference type="InterPro" id="IPR008972">
    <property type="entry name" value="Cupredoxin"/>
</dbReference>
<evidence type="ECO:0000313" key="5">
    <source>
        <dbReference type="EMBL" id="OAG07579.1"/>
    </source>
</evidence>
<gene>
    <name evidence="5" type="ORF">CC84DRAFT_1068935</name>
</gene>
<dbReference type="AlphaFoldDB" id="A0A177CL73"/>
<protein>
    <recommendedName>
        <fullName evidence="4">Blue (type 1) copper domain-containing protein</fullName>
    </recommendedName>
</protein>
<dbReference type="PANTHER" id="PTHR34883:SF15">
    <property type="entry name" value="EXTRACELLULAR SERINE-RICH PROTEIN"/>
    <property type="match status" value="1"/>
</dbReference>
<dbReference type="Gene3D" id="2.60.40.420">
    <property type="entry name" value="Cupredoxins - blue copper proteins"/>
    <property type="match status" value="1"/>
</dbReference>
<dbReference type="STRING" id="1460663.A0A177CL73"/>
<dbReference type="PANTHER" id="PTHR34883">
    <property type="entry name" value="SERINE-RICH PROTEIN, PUTATIVE-RELATED-RELATED"/>
    <property type="match status" value="1"/>
</dbReference>
<sequence>AAAVATVANSEVHTVDVGEDGLNFEPQTLNPKKGDTVIFHLYPSHNVVSGSFDKPCEFNDNSWFSGPFSQTDNGKKKYVVNVTSEDPVSNSLIQVWYYCAVPQHCQSGMVGAWNAPSSGNTISAYADAAKNAGKSSAPQSLKGGELLEDEQIASLTGSSPSATQSGGSSSATPTASGSEAPSGSSSASA</sequence>
<evidence type="ECO:0000256" key="3">
    <source>
        <dbReference type="SAM" id="MobiDB-lite"/>
    </source>
</evidence>
<organism evidence="5 6">
    <name type="scientific">Paraphaeosphaeria sporulosa</name>
    <dbReference type="NCBI Taxonomy" id="1460663"/>
    <lineage>
        <taxon>Eukaryota</taxon>
        <taxon>Fungi</taxon>
        <taxon>Dikarya</taxon>
        <taxon>Ascomycota</taxon>
        <taxon>Pezizomycotina</taxon>
        <taxon>Dothideomycetes</taxon>
        <taxon>Pleosporomycetidae</taxon>
        <taxon>Pleosporales</taxon>
        <taxon>Massarineae</taxon>
        <taxon>Didymosphaeriaceae</taxon>
        <taxon>Paraphaeosphaeria</taxon>
    </lineage>
</organism>
<dbReference type="OrthoDB" id="2331100at2759"/>
<dbReference type="Proteomes" id="UP000077069">
    <property type="component" value="Unassembled WGS sequence"/>
</dbReference>
<feature type="compositionally biased region" description="Low complexity" evidence="3">
    <location>
        <begin position="156"/>
        <end position="189"/>
    </location>
</feature>
<evidence type="ECO:0000259" key="4">
    <source>
        <dbReference type="Pfam" id="PF00127"/>
    </source>
</evidence>
<dbReference type="SUPFAM" id="SSF49503">
    <property type="entry name" value="Cupredoxins"/>
    <property type="match status" value="1"/>
</dbReference>
<proteinExistence type="predicted"/>
<dbReference type="InParanoid" id="A0A177CL73"/>
<keyword evidence="2" id="KW-0186">Copper</keyword>
<dbReference type="GeneID" id="28757140"/>
<dbReference type="EMBL" id="KV441551">
    <property type="protein sequence ID" value="OAG07579.1"/>
    <property type="molecule type" value="Genomic_DNA"/>
</dbReference>
<feature type="non-terminal residue" evidence="5">
    <location>
        <position position="189"/>
    </location>
</feature>
<dbReference type="Pfam" id="PF00127">
    <property type="entry name" value="Copper-bind"/>
    <property type="match status" value="1"/>
</dbReference>
<dbReference type="GO" id="GO:0009055">
    <property type="term" value="F:electron transfer activity"/>
    <property type="evidence" value="ECO:0007669"/>
    <property type="project" value="InterPro"/>
</dbReference>
<reference evidence="5 6" key="1">
    <citation type="submission" date="2016-05" db="EMBL/GenBank/DDBJ databases">
        <title>Comparative analysis of secretome profiles of manganese(II)-oxidizing ascomycete fungi.</title>
        <authorList>
            <consortium name="DOE Joint Genome Institute"/>
            <person name="Zeiner C.A."/>
            <person name="Purvine S.O."/>
            <person name="Zink E.M."/>
            <person name="Wu S."/>
            <person name="Pasa-Tolic L."/>
            <person name="Chaput D.L."/>
            <person name="Haridas S."/>
            <person name="Grigoriev I.V."/>
            <person name="Santelli C.M."/>
            <person name="Hansel C.M."/>
        </authorList>
    </citation>
    <scope>NUCLEOTIDE SEQUENCE [LARGE SCALE GENOMIC DNA]</scope>
    <source>
        <strain evidence="5 6">AP3s5-JAC2a</strain>
    </source>
</reference>
<keyword evidence="6" id="KW-1185">Reference proteome</keyword>
<feature type="non-terminal residue" evidence="5">
    <location>
        <position position="1"/>
    </location>
</feature>
<dbReference type="GO" id="GO:0005507">
    <property type="term" value="F:copper ion binding"/>
    <property type="evidence" value="ECO:0007669"/>
    <property type="project" value="InterPro"/>
</dbReference>
<evidence type="ECO:0000256" key="2">
    <source>
        <dbReference type="ARBA" id="ARBA00023008"/>
    </source>
</evidence>
<dbReference type="CDD" id="cd00920">
    <property type="entry name" value="Cupredoxin"/>
    <property type="match status" value="1"/>
</dbReference>
<evidence type="ECO:0000256" key="1">
    <source>
        <dbReference type="ARBA" id="ARBA00022723"/>
    </source>
</evidence>
<feature type="domain" description="Blue (type 1) copper" evidence="4">
    <location>
        <begin position="15"/>
        <end position="112"/>
    </location>
</feature>
<feature type="region of interest" description="Disordered" evidence="3">
    <location>
        <begin position="150"/>
        <end position="189"/>
    </location>
</feature>
<dbReference type="RefSeq" id="XP_018037944.1">
    <property type="nucleotide sequence ID" value="XM_018173654.1"/>
</dbReference>
<accession>A0A177CL73</accession>
<dbReference type="InterPro" id="IPR000923">
    <property type="entry name" value="BlueCu_1"/>
</dbReference>